<evidence type="ECO:0000313" key="3">
    <source>
        <dbReference type="Proteomes" id="UP000014073"/>
    </source>
</evidence>
<accession>S0FBZ4</accession>
<dbReference type="Proteomes" id="UP000014073">
    <property type="component" value="Unassembled WGS sequence"/>
</dbReference>
<comment type="caution">
    <text evidence="2">The sequence shown here is derived from an EMBL/GenBank/DDBJ whole genome shotgun (WGS) entry which is preliminary data.</text>
</comment>
<organism evidence="2 3">
    <name type="scientific">Phocaeicola coprophilus DSM 18228 = JCM 13818</name>
    <dbReference type="NCBI Taxonomy" id="547042"/>
    <lineage>
        <taxon>Bacteria</taxon>
        <taxon>Pseudomonadati</taxon>
        <taxon>Bacteroidota</taxon>
        <taxon>Bacteroidia</taxon>
        <taxon>Bacteroidales</taxon>
        <taxon>Bacteroidaceae</taxon>
        <taxon>Phocaeicola</taxon>
    </lineage>
</organism>
<feature type="region of interest" description="Disordered" evidence="1">
    <location>
        <begin position="20"/>
        <end position="71"/>
    </location>
</feature>
<gene>
    <name evidence="2" type="ORF">BACCOPRO_03122</name>
</gene>
<feature type="compositionally biased region" description="Basic and acidic residues" evidence="1">
    <location>
        <begin position="24"/>
        <end position="35"/>
    </location>
</feature>
<keyword evidence="3" id="KW-1185">Reference proteome</keyword>
<dbReference type="AlphaFoldDB" id="S0FBZ4"/>
<dbReference type="HOGENOM" id="CLU_1736862_0_0_10"/>
<evidence type="ECO:0000256" key="1">
    <source>
        <dbReference type="SAM" id="MobiDB-lite"/>
    </source>
</evidence>
<evidence type="ECO:0000313" key="2">
    <source>
        <dbReference type="EMBL" id="EEF77600.1"/>
    </source>
</evidence>
<sequence length="150" mass="16136">MEKGGALVQGRAFLQVESCSSVDKNTDDGHPEHALGIDGLRVQQSLSGFKEDDGRTDGEHSRKKDTAQQGESLVAVSIGRCTSLGRFFLQHPGYGQRQAVAEVVKGIGQDGDTVGEQSSHQFNDNKGGIEKKCDRNVLRCIAGGMMMVMI</sequence>
<proteinExistence type="predicted"/>
<protein>
    <submittedName>
        <fullName evidence="2">Uncharacterized protein</fullName>
    </submittedName>
</protein>
<dbReference type="EMBL" id="ACBW01000197">
    <property type="protein sequence ID" value="EEF77600.1"/>
    <property type="molecule type" value="Genomic_DNA"/>
</dbReference>
<feature type="compositionally biased region" description="Basic and acidic residues" evidence="1">
    <location>
        <begin position="49"/>
        <end position="66"/>
    </location>
</feature>
<name>S0FBZ4_9BACT</name>
<reference evidence="2 3" key="1">
    <citation type="submission" date="2008-12" db="EMBL/GenBank/DDBJ databases">
        <authorList>
            <person name="Fulton L."/>
            <person name="Clifton S."/>
            <person name="Fulton B."/>
            <person name="Xu J."/>
            <person name="Minx P."/>
            <person name="Pepin K.H."/>
            <person name="Johnson M."/>
            <person name="Bhonagiri V."/>
            <person name="Nash W.E."/>
            <person name="Mardis E.R."/>
            <person name="Wilson R.K."/>
        </authorList>
    </citation>
    <scope>NUCLEOTIDE SEQUENCE [LARGE SCALE GENOMIC DNA]</scope>
    <source>
        <strain evidence="2 3">DSM 18228</strain>
    </source>
</reference>